<feature type="domain" description="Histidine kinase" evidence="13">
    <location>
        <begin position="338"/>
        <end position="552"/>
    </location>
</feature>
<evidence type="ECO:0000259" key="13">
    <source>
        <dbReference type="PROSITE" id="PS50109"/>
    </source>
</evidence>
<comment type="subcellular location">
    <subcellularLocation>
        <location evidence="2">Cell membrane</location>
    </subcellularLocation>
</comment>
<dbReference type="PRINTS" id="PR00344">
    <property type="entry name" value="BCTRLSENSOR"/>
</dbReference>
<evidence type="ECO:0000256" key="11">
    <source>
        <dbReference type="ARBA" id="ARBA00023136"/>
    </source>
</evidence>
<evidence type="ECO:0000256" key="12">
    <source>
        <dbReference type="SAM" id="Phobius"/>
    </source>
</evidence>
<proteinExistence type="predicted"/>
<accession>G5JNY0</accession>
<dbReference type="AlphaFoldDB" id="G5JNY0"/>
<dbReference type="InterPro" id="IPR050351">
    <property type="entry name" value="BphY/WalK/GraS-like"/>
</dbReference>
<dbReference type="PANTHER" id="PTHR45453:SF1">
    <property type="entry name" value="PHOSPHATE REGULON SENSOR PROTEIN PHOR"/>
    <property type="match status" value="1"/>
</dbReference>
<dbReference type="SUPFAM" id="SSF47384">
    <property type="entry name" value="Homodimeric domain of signal transducing histidine kinase"/>
    <property type="match status" value="1"/>
</dbReference>
<dbReference type="FunFam" id="3.30.565.10:FF:000006">
    <property type="entry name" value="Sensor histidine kinase WalK"/>
    <property type="match status" value="1"/>
</dbReference>
<name>G5JNY0_STRCG</name>
<keyword evidence="5" id="KW-0597">Phosphoprotein</keyword>
<dbReference type="SUPFAM" id="SSF55785">
    <property type="entry name" value="PYP-like sensor domain (PAS domain)"/>
    <property type="match status" value="1"/>
</dbReference>
<dbReference type="STRING" id="873449.STRCR_1511"/>
<keyword evidence="7" id="KW-0547">Nucleotide-binding</keyword>
<comment type="catalytic activity">
    <reaction evidence="1">
        <text>ATP + protein L-histidine = ADP + protein N-phospho-L-histidine.</text>
        <dbReference type="EC" id="2.7.13.3"/>
    </reaction>
</comment>
<dbReference type="Proteomes" id="UP000004322">
    <property type="component" value="Unassembled WGS sequence"/>
</dbReference>
<dbReference type="InterPro" id="IPR036890">
    <property type="entry name" value="HATPase_C_sf"/>
</dbReference>
<evidence type="ECO:0000313" key="15">
    <source>
        <dbReference type="Proteomes" id="UP000004322"/>
    </source>
</evidence>
<evidence type="ECO:0000256" key="9">
    <source>
        <dbReference type="ARBA" id="ARBA00022840"/>
    </source>
</evidence>
<evidence type="ECO:0000256" key="8">
    <source>
        <dbReference type="ARBA" id="ARBA00022777"/>
    </source>
</evidence>
<keyword evidence="12" id="KW-1133">Transmembrane helix</keyword>
<dbReference type="InterPro" id="IPR036097">
    <property type="entry name" value="HisK_dim/P_sf"/>
</dbReference>
<dbReference type="eggNOG" id="COG5002">
    <property type="taxonomic scope" value="Bacteria"/>
</dbReference>
<comment type="caution">
    <text evidence="14">The sequence shown here is derived from an EMBL/GenBank/DDBJ whole genome shotgun (WGS) entry which is preliminary data.</text>
</comment>
<sequence length="552" mass="62315">MTRRIFSATLLATLGVLLATLLMISGVLYRYFTENQFDQLRTETRLVAQGIDLSGPEYFEHLDTSLIRVTWIDRSGQVLYDSETDTAKMGNHANRQEIKDALAHGTGESSRYSSTLTQRSLYTAKRLENGTVVRLSVTQHTILLLLVRMSQPIFLVVLVAVFLSVFLARRTANRLVAPINQLNLEAPLENDAYEELSPLLRRIDHHQQEISQRENLLAQRQQEFDTITSRIKEGMILLNSNRQIISINGAAQHLFETDETSIGRDIIDVSRDYQLNDLVDKGLNGHKGEGYLEMDQAVFRVLARPVGEYDAVTGVVLLLFDITDQVQIERMRREFTANVSHELKTPLHVISGYSEMMANRLVTGEDVPKFAQKIYQESKRMIQLVEDIINLSHLDEREQMEMSLVDVHEVAEDVIKTLLPKADKHGISLNLIGQSARIKANPALLESIIYNLCDNAITYNHDGGKVDVRIALKANQVILEVEDNGIGMSEQDKSRIFERFYRIDKSRSKKVGGTGLGLSIVKHAVQIHEAQILVDSHEGKGTKMTVIFKAVK</sequence>
<gene>
    <name evidence="14" type="ORF">STRCR_1511</name>
</gene>
<evidence type="ECO:0000256" key="6">
    <source>
        <dbReference type="ARBA" id="ARBA00022679"/>
    </source>
</evidence>
<dbReference type="SMART" id="SM00388">
    <property type="entry name" value="HisKA"/>
    <property type="match status" value="1"/>
</dbReference>
<keyword evidence="4" id="KW-1003">Cell membrane</keyword>
<keyword evidence="9" id="KW-0067">ATP-binding</keyword>
<dbReference type="Pfam" id="PF00512">
    <property type="entry name" value="HisKA"/>
    <property type="match status" value="1"/>
</dbReference>
<dbReference type="FunFam" id="1.10.287.130:FF:000008">
    <property type="entry name" value="Two-component sensor histidine kinase"/>
    <property type="match status" value="1"/>
</dbReference>
<dbReference type="PROSITE" id="PS50109">
    <property type="entry name" value="HIS_KIN"/>
    <property type="match status" value="1"/>
</dbReference>
<dbReference type="CDD" id="cd00075">
    <property type="entry name" value="HATPase"/>
    <property type="match status" value="1"/>
</dbReference>
<dbReference type="OrthoDB" id="9813151at2"/>
<dbReference type="EC" id="2.7.13.3" evidence="3"/>
<dbReference type="InterPro" id="IPR003661">
    <property type="entry name" value="HisK_dim/P_dom"/>
</dbReference>
<organism evidence="14 15">
    <name type="scientific">Streptococcus criceti HS-6</name>
    <dbReference type="NCBI Taxonomy" id="873449"/>
    <lineage>
        <taxon>Bacteria</taxon>
        <taxon>Bacillati</taxon>
        <taxon>Bacillota</taxon>
        <taxon>Bacilli</taxon>
        <taxon>Lactobacillales</taxon>
        <taxon>Streptococcaceae</taxon>
        <taxon>Streptococcus</taxon>
    </lineage>
</organism>
<feature type="transmembrane region" description="Helical" evidence="12">
    <location>
        <begin position="142"/>
        <end position="168"/>
    </location>
</feature>
<dbReference type="InterPro" id="IPR005467">
    <property type="entry name" value="His_kinase_dom"/>
</dbReference>
<keyword evidence="11 12" id="KW-0472">Membrane</keyword>
<keyword evidence="10" id="KW-0902">Two-component regulatory system</keyword>
<dbReference type="GO" id="GO:0005886">
    <property type="term" value="C:plasma membrane"/>
    <property type="evidence" value="ECO:0007669"/>
    <property type="project" value="UniProtKB-SubCell"/>
</dbReference>
<evidence type="ECO:0000256" key="10">
    <source>
        <dbReference type="ARBA" id="ARBA00023012"/>
    </source>
</evidence>
<dbReference type="Pfam" id="PF02518">
    <property type="entry name" value="HATPase_c"/>
    <property type="match status" value="1"/>
</dbReference>
<dbReference type="InterPro" id="IPR004358">
    <property type="entry name" value="Sig_transdc_His_kin-like_C"/>
</dbReference>
<keyword evidence="6" id="KW-0808">Transferase</keyword>
<keyword evidence="15" id="KW-1185">Reference proteome</keyword>
<dbReference type="GO" id="GO:0016036">
    <property type="term" value="P:cellular response to phosphate starvation"/>
    <property type="evidence" value="ECO:0007669"/>
    <property type="project" value="TreeGrafter"/>
</dbReference>
<evidence type="ECO:0000313" key="14">
    <source>
        <dbReference type="EMBL" id="EHI73456.1"/>
    </source>
</evidence>
<dbReference type="InterPro" id="IPR035965">
    <property type="entry name" value="PAS-like_dom_sf"/>
</dbReference>
<evidence type="ECO:0000256" key="4">
    <source>
        <dbReference type="ARBA" id="ARBA00022475"/>
    </source>
</evidence>
<dbReference type="GO" id="GO:0004721">
    <property type="term" value="F:phosphoprotein phosphatase activity"/>
    <property type="evidence" value="ECO:0007669"/>
    <property type="project" value="TreeGrafter"/>
</dbReference>
<dbReference type="SMART" id="SM00387">
    <property type="entry name" value="HATPase_c"/>
    <property type="match status" value="1"/>
</dbReference>
<dbReference type="GO" id="GO:0000155">
    <property type="term" value="F:phosphorelay sensor kinase activity"/>
    <property type="evidence" value="ECO:0007669"/>
    <property type="project" value="InterPro"/>
</dbReference>
<dbReference type="Gene3D" id="3.30.450.20">
    <property type="entry name" value="PAS domain"/>
    <property type="match status" value="1"/>
</dbReference>
<protein>
    <recommendedName>
        <fullName evidence="3">histidine kinase</fullName>
        <ecNumber evidence="3">2.7.13.3</ecNumber>
    </recommendedName>
</protein>
<dbReference type="CDD" id="cd00082">
    <property type="entry name" value="HisKA"/>
    <property type="match status" value="1"/>
</dbReference>
<dbReference type="PANTHER" id="PTHR45453">
    <property type="entry name" value="PHOSPHATE REGULON SENSOR PROTEIN PHOR"/>
    <property type="match status" value="1"/>
</dbReference>
<dbReference type="EMBL" id="AEUV02000002">
    <property type="protein sequence ID" value="EHI73456.1"/>
    <property type="molecule type" value="Genomic_DNA"/>
</dbReference>
<dbReference type="Gene3D" id="1.10.287.130">
    <property type="match status" value="1"/>
</dbReference>
<evidence type="ECO:0000256" key="7">
    <source>
        <dbReference type="ARBA" id="ARBA00022741"/>
    </source>
</evidence>
<dbReference type="InterPro" id="IPR003594">
    <property type="entry name" value="HATPase_dom"/>
</dbReference>
<dbReference type="Gene3D" id="3.30.565.10">
    <property type="entry name" value="Histidine kinase-like ATPase, C-terminal domain"/>
    <property type="match status" value="1"/>
</dbReference>
<evidence type="ECO:0000256" key="1">
    <source>
        <dbReference type="ARBA" id="ARBA00000085"/>
    </source>
</evidence>
<keyword evidence="8 14" id="KW-0418">Kinase</keyword>
<keyword evidence="12" id="KW-0812">Transmembrane</keyword>
<evidence type="ECO:0000256" key="5">
    <source>
        <dbReference type="ARBA" id="ARBA00022553"/>
    </source>
</evidence>
<reference evidence="14" key="1">
    <citation type="submission" date="2011-07" db="EMBL/GenBank/DDBJ databases">
        <authorList>
            <person name="Stanhope M.J."/>
            <person name="Durkin A.S."/>
            <person name="Hostetler J."/>
            <person name="Kim M."/>
            <person name="Radune D."/>
            <person name="Singh I."/>
            <person name="Town C.D."/>
        </authorList>
    </citation>
    <scope>NUCLEOTIDE SEQUENCE [LARGE SCALE GENOMIC DNA]</scope>
    <source>
        <strain evidence="14">HS-6</strain>
    </source>
</reference>
<evidence type="ECO:0000256" key="2">
    <source>
        <dbReference type="ARBA" id="ARBA00004236"/>
    </source>
</evidence>
<evidence type="ECO:0000256" key="3">
    <source>
        <dbReference type="ARBA" id="ARBA00012438"/>
    </source>
</evidence>
<dbReference type="RefSeq" id="WP_004225416.1">
    <property type="nucleotide sequence ID" value="NZ_AEUV02000002.1"/>
</dbReference>
<dbReference type="GO" id="GO:0005524">
    <property type="term" value="F:ATP binding"/>
    <property type="evidence" value="ECO:0007669"/>
    <property type="project" value="UniProtKB-KW"/>
</dbReference>
<dbReference type="SUPFAM" id="SSF55874">
    <property type="entry name" value="ATPase domain of HSP90 chaperone/DNA topoisomerase II/histidine kinase"/>
    <property type="match status" value="1"/>
</dbReference>